<dbReference type="RefSeq" id="WP_013875418.1">
    <property type="nucleotide sequence ID" value="NC_015656.1"/>
</dbReference>
<accession>F8AYI8</accession>
<feature type="compositionally biased region" description="Pro residues" evidence="3">
    <location>
        <begin position="154"/>
        <end position="173"/>
    </location>
</feature>
<dbReference type="Gene3D" id="3.40.50.300">
    <property type="entry name" value="P-loop containing nucleotide triphosphate hydrolases"/>
    <property type="match status" value="2"/>
</dbReference>
<dbReference type="SUPFAM" id="SSF52540">
    <property type="entry name" value="P-loop containing nucleoside triphosphate hydrolases"/>
    <property type="match status" value="1"/>
</dbReference>
<dbReference type="AlphaFoldDB" id="F8AYI8"/>
<protein>
    <submittedName>
        <fullName evidence="5">Helicase/secretion neighborhood putative DEAH-box helicase</fullName>
    </submittedName>
</protein>
<reference evidence="5 6" key="1">
    <citation type="submission" date="2011-05" db="EMBL/GenBank/DDBJ databases">
        <title>Complete sequence of chromosome of Frankia symbiont of Datisca glomerata.</title>
        <authorList>
            <consortium name="US DOE Joint Genome Institute"/>
            <person name="Lucas S."/>
            <person name="Han J."/>
            <person name="Lapidus A."/>
            <person name="Cheng J.-F."/>
            <person name="Goodwin L."/>
            <person name="Pitluck S."/>
            <person name="Peters L."/>
            <person name="Mikhailova N."/>
            <person name="Chertkov O."/>
            <person name="Teshima H."/>
            <person name="Han C."/>
            <person name="Tapia R."/>
            <person name="Land M."/>
            <person name="Hauser L."/>
            <person name="Kyrpides N."/>
            <person name="Ivanova N."/>
            <person name="Pagani I."/>
            <person name="Berry A."/>
            <person name="Pawlowski K."/>
            <person name="Persson T."/>
            <person name="Vanden Heuvel B."/>
            <person name="Benson D."/>
            <person name="Woyke T."/>
        </authorList>
    </citation>
    <scope>NUCLEOTIDE SEQUENCE [LARGE SCALE GENOMIC DNA]</scope>
    <source>
        <strain evidence="6">4085684</strain>
    </source>
</reference>
<dbReference type="FunFam" id="3.40.50.300:FF:001137">
    <property type="entry name" value="DEAD/DEAH box helicase"/>
    <property type="match status" value="1"/>
</dbReference>
<dbReference type="InterPro" id="IPR011545">
    <property type="entry name" value="DEAD/DEAH_box_helicase_dom"/>
</dbReference>
<evidence type="ECO:0000256" key="1">
    <source>
        <dbReference type="ARBA" id="ARBA00022741"/>
    </source>
</evidence>
<organism evidence="5 6">
    <name type="scientific">Candidatus Protofrankia datiscae</name>
    <dbReference type="NCBI Taxonomy" id="2716812"/>
    <lineage>
        <taxon>Bacteria</taxon>
        <taxon>Bacillati</taxon>
        <taxon>Actinomycetota</taxon>
        <taxon>Actinomycetes</taxon>
        <taxon>Frankiales</taxon>
        <taxon>Frankiaceae</taxon>
        <taxon>Protofrankia</taxon>
    </lineage>
</organism>
<dbReference type="EMBL" id="CP002801">
    <property type="protein sequence ID" value="AEH11556.1"/>
    <property type="molecule type" value="Genomic_DNA"/>
</dbReference>
<evidence type="ECO:0000313" key="6">
    <source>
        <dbReference type="Proteomes" id="UP000001549"/>
    </source>
</evidence>
<dbReference type="CDD" id="cd18797">
    <property type="entry name" value="SF2_C_Hrq"/>
    <property type="match status" value="1"/>
</dbReference>
<dbReference type="InterPro" id="IPR055227">
    <property type="entry name" value="HRQ1_WHD"/>
</dbReference>
<evidence type="ECO:0000259" key="4">
    <source>
        <dbReference type="PROSITE" id="PS51194"/>
    </source>
</evidence>
<dbReference type="HOGENOM" id="CLU_000809_3_2_11"/>
<dbReference type="STRING" id="656024.FsymDg_4299"/>
<dbReference type="InterPro" id="IPR018973">
    <property type="entry name" value="MZB"/>
</dbReference>
<evidence type="ECO:0000313" key="5">
    <source>
        <dbReference type="EMBL" id="AEH11556.1"/>
    </source>
</evidence>
<evidence type="ECO:0000256" key="3">
    <source>
        <dbReference type="SAM" id="MobiDB-lite"/>
    </source>
</evidence>
<dbReference type="PANTHER" id="PTHR47957">
    <property type="entry name" value="ATP-DEPENDENT HELICASE HRQ1"/>
    <property type="match status" value="1"/>
</dbReference>
<dbReference type="Proteomes" id="UP000001549">
    <property type="component" value="Chromosome"/>
</dbReference>
<dbReference type="Pfam" id="PF09369">
    <property type="entry name" value="MZB"/>
    <property type="match status" value="1"/>
</dbReference>
<evidence type="ECO:0000256" key="2">
    <source>
        <dbReference type="ARBA" id="ARBA00022840"/>
    </source>
</evidence>
<dbReference type="eggNOG" id="COG1205">
    <property type="taxonomic scope" value="Bacteria"/>
</dbReference>
<dbReference type="PANTHER" id="PTHR47957:SF3">
    <property type="entry name" value="ATP-DEPENDENT HELICASE HRQ1"/>
    <property type="match status" value="1"/>
</dbReference>
<dbReference type="GO" id="GO:0005524">
    <property type="term" value="F:ATP binding"/>
    <property type="evidence" value="ECO:0007669"/>
    <property type="project" value="UniProtKB-KW"/>
</dbReference>
<dbReference type="InterPro" id="IPR001650">
    <property type="entry name" value="Helicase_C-like"/>
</dbReference>
<keyword evidence="1" id="KW-0547">Nucleotide-binding</keyword>
<dbReference type="PROSITE" id="PS51194">
    <property type="entry name" value="HELICASE_CTER"/>
    <property type="match status" value="1"/>
</dbReference>
<keyword evidence="2" id="KW-0067">ATP-binding</keyword>
<dbReference type="Pfam" id="PF22982">
    <property type="entry name" value="WHD_HRQ1"/>
    <property type="match status" value="1"/>
</dbReference>
<proteinExistence type="predicted"/>
<dbReference type="GO" id="GO:0043138">
    <property type="term" value="F:3'-5' DNA helicase activity"/>
    <property type="evidence" value="ECO:0007669"/>
    <property type="project" value="TreeGrafter"/>
</dbReference>
<dbReference type="SMART" id="SM00490">
    <property type="entry name" value="HELICc"/>
    <property type="match status" value="1"/>
</dbReference>
<dbReference type="eggNOG" id="COG1201">
    <property type="taxonomic scope" value="Bacteria"/>
</dbReference>
<feature type="domain" description="Helicase C-terminal" evidence="4">
    <location>
        <begin position="266"/>
        <end position="422"/>
    </location>
</feature>
<dbReference type="Pfam" id="PF00270">
    <property type="entry name" value="DEAD"/>
    <property type="match status" value="1"/>
</dbReference>
<keyword evidence="6" id="KW-1185">Reference proteome</keyword>
<name>F8AYI8_9ACTN</name>
<keyword evidence="5" id="KW-0378">Hydrolase</keyword>
<gene>
    <name evidence="5" type="ordered locus">FsymDg_4299</name>
</gene>
<dbReference type="Pfam" id="PF00271">
    <property type="entry name" value="Helicase_C"/>
    <property type="match status" value="1"/>
</dbReference>
<dbReference type="GO" id="GO:0003676">
    <property type="term" value="F:nucleic acid binding"/>
    <property type="evidence" value="ECO:0007669"/>
    <property type="project" value="InterPro"/>
</dbReference>
<dbReference type="KEGG" id="fsy:FsymDg_4299"/>
<feature type="region of interest" description="Disordered" evidence="3">
    <location>
        <begin position="144"/>
        <end position="261"/>
    </location>
</feature>
<sequence length="750" mass="79817">MRAATYDGDTPAYERDWVRAHATFVLTNPDMLHRGILPSHRRWSTFLRGLRYVVVDECHGYRGVFGSHVAHVLRRLRRVCARYGSAPVFILASATVSEPANAAGRLTGLDVRAVEEDASPRGAMSFALYEPPLSYPWQAHAWQTSSSFGSSPEPSVPPSEPSARPPSAPPYPGPAVSRPLSAGAAVSDPLSADPTTSDPVSADLVSAGPAARAEAEPTSLQPAKSQPAETSAGWASGAPVAVEAQPPDPPVRGPGGTPVRRSATAEAADLLADLVADGVRTLVFVRSRRGAEVIAQSARRALSEVSADLVERVAAYRAGYLPEERRALEADLRSGRLLGVAATNALELGVDITGLDVTVITGYPGTLASLWQQAGRAGRDGAGALAVLVARVDPLDTYLVHHPEAVFGRPVEATVLDPDNPYVLGPHLECAAAELPLTEDDLDLFGPLARPTVDDLVRRGRLRRRPAGWYWTHRHRPEVDIRGVGGPPVRIVEASTGRLLGTVDAATSHSTVHRGAVYLHQGGSYLVIEFDLDAAVALVEAATPDWTTVAREDTDIRVVESIRSRIAGDVELHLGTVEVSSQVVSYQRRQTGSGRVIGDEPLDLPARHLRTRAVWYTVSEGLLAEAEIDEDAVPGAVHAAEHAAIGILPLFATCDRWDIGGVSTALHPDTSLTTVFVYDGYPGGAGFAERGFLRGGPWLRATREVIAACECVAGCPSCVQSPKCGNGNEPLDKPAARRLLDAVLRRLDPS</sequence>
<dbReference type="InterPro" id="IPR027417">
    <property type="entry name" value="P-loop_NTPase"/>
</dbReference>
<dbReference type="GO" id="GO:0036297">
    <property type="term" value="P:interstrand cross-link repair"/>
    <property type="evidence" value="ECO:0007669"/>
    <property type="project" value="TreeGrafter"/>
</dbReference>
<feature type="compositionally biased region" description="Polar residues" evidence="3">
    <location>
        <begin position="218"/>
        <end position="229"/>
    </location>
</feature>
<dbReference type="GO" id="GO:0006289">
    <property type="term" value="P:nucleotide-excision repair"/>
    <property type="evidence" value="ECO:0007669"/>
    <property type="project" value="TreeGrafter"/>
</dbReference>
<keyword evidence="5" id="KW-0347">Helicase</keyword>